<dbReference type="InterPro" id="IPR012340">
    <property type="entry name" value="NA-bd_OB-fold"/>
</dbReference>
<gene>
    <name evidence="7" type="primary">ligD</name>
    <name evidence="7" type="ORF">QRT05_07345</name>
</gene>
<dbReference type="PANTHER" id="PTHR45674">
    <property type="entry name" value="DNA LIGASE 1/3 FAMILY MEMBER"/>
    <property type="match status" value="1"/>
</dbReference>
<evidence type="ECO:0000259" key="6">
    <source>
        <dbReference type="Pfam" id="PF04679"/>
    </source>
</evidence>
<dbReference type="InterPro" id="IPR012310">
    <property type="entry name" value="DNA_ligase_ATP-dep_cent"/>
</dbReference>
<dbReference type="Gene3D" id="3.30.470.30">
    <property type="entry name" value="DNA ligase/mRNA capping enzyme"/>
    <property type="match status" value="1"/>
</dbReference>
<dbReference type="PANTHER" id="PTHR45674:SF4">
    <property type="entry name" value="DNA LIGASE 1"/>
    <property type="match status" value="1"/>
</dbReference>
<evidence type="ECO:0000313" key="7">
    <source>
        <dbReference type="EMBL" id="MDM7831144.1"/>
    </source>
</evidence>
<comment type="similarity">
    <text evidence="1">Belongs to the ATP-dependent DNA ligase family.</text>
</comment>
<name>A0ABT7S6K4_9CELL</name>
<dbReference type="SUPFAM" id="SSF50249">
    <property type="entry name" value="Nucleic acid-binding proteins"/>
    <property type="match status" value="1"/>
</dbReference>
<dbReference type="Pfam" id="PF04679">
    <property type="entry name" value="DNA_ligase_A_C"/>
    <property type="match status" value="1"/>
</dbReference>
<dbReference type="Gene3D" id="2.40.50.140">
    <property type="entry name" value="Nucleic acid-binding proteins"/>
    <property type="match status" value="1"/>
</dbReference>
<dbReference type="Gene3D" id="3.30.1490.70">
    <property type="match status" value="1"/>
</dbReference>
<evidence type="ECO:0000259" key="5">
    <source>
        <dbReference type="Pfam" id="PF01068"/>
    </source>
</evidence>
<dbReference type="Proteomes" id="UP001321453">
    <property type="component" value="Unassembled WGS sequence"/>
</dbReference>
<feature type="domain" description="DNA ligase ATP-dependent C-terminal" evidence="6">
    <location>
        <begin position="208"/>
        <end position="302"/>
    </location>
</feature>
<dbReference type="GO" id="GO:0016874">
    <property type="term" value="F:ligase activity"/>
    <property type="evidence" value="ECO:0007669"/>
    <property type="project" value="UniProtKB-KW"/>
</dbReference>
<dbReference type="InterPro" id="IPR014146">
    <property type="entry name" value="LigD_ligase_dom"/>
</dbReference>
<evidence type="ECO:0000256" key="1">
    <source>
        <dbReference type="ARBA" id="ARBA00007572"/>
    </source>
</evidence>
<dbReference type="EMBL" id="JAUCGR010000002">
    <property type="protein sequence ID" value="MDM7831144.1"/>
    <property type="molecule type" value="Genomic_DNA"/>
</dbReference>
<reference evidence="7 8" key="1">
    <citation type="submission" date="2023-06" db="EMBL/GenBank/DDBJ databases">
        <title>Cellulomonas sp. MW9 Whole genome sequence.</title>
        <authorList>
            <person name="Park S."/>
        </authorList>
    </citation>
    <scope>NUCLEOTIDE SEQUENCE [LARGE SCALE GENOMIC DNA]</scope>
    <source>
        <strain evidence="7 8">MW9</strain>
    </source>
</reference>
<keyword evidence="3 7" id="KW-0436">Ligase</keyword>
<comment type="catalytic activity">
    <reaction evidence="4">
        <text>ATP + (deoxyribonucleotide)n-3'-hydroxyl + 5'-phospho-(deoxyribonucleotide)m = (deoxyribonucleotide)n+m + AMP + diphosphate.</text>
        <dbReference type="EC" id="6.5.1.1"/>
    </reaction>
</comment>
<sequence>MLPMLATPAATPGVLPSGPTWAFEVKWDGVRALADTTGETLRLTSRNEREISAAYPELGGLAQLKDVVLDGEIVLMSAGIPSFAALAERMHVRDPRRAQALAQRSPVTYLVFDVLSREGVDLMGRRYDERRAVLSSLELPEHVQLSPVYGDGGDLWQVTGEHGLEGVVAKRRSSVYRAGQRSPDWIKAAHHRTRAALVGGWRGESTGTGRLGALLLGAPDEAGDLRYLGRAGSGLTGPLATTLTTLLAEVAATSSPFADEVPDQDGRGAHWCEPVLVVDCRYLTRTPGGRLRQPVIRGVRTDAEADPWEQR</sequence>
<feature type="domain" description="ATP-dependent DNA ligase family profile" evidence="5">
    <location>
        <begin position="3"/>
        <end position="187"/>
    </location>
</feature>
<comment type="caution">
    <text evidence="7">The sequence shown here is derived from an EMBL/GenBank/DDBJ whole genome shotgun (WGS) entry which is preliminary data.</text>
</comment>
<dbReference type="SUPFAM" id="SSF56091">
    <property type="entry name" value="DNA ligase/mRNA capping enzyme, catalytic domain"/>
    <property type="match status" value="1"/>
</dbReference>
<dbReference type="EC" id="6.5.1.1" evidence="2"/>
<evidence type="ECO:0000256" key="2">
    <source>
        <dbReference type="ARBA" id="ARBA00012727"/>
    </source>
</evidence>
<evidence type="ECO:0000256" key="3">
    <source>
        <dbReference type="ARBA" id="ARBA00022598"/>
    </source>
</evidence>
<evidence type="ECO:0000313" key="8">
    <source>
        <dbReference type="Proteomes" id="UP001321453"/>
    </source>
</evidence>
<accession>A0ABT7S6K4</accession>
<evidence type="ECO:0000256" key="4">
    <source>
        <dbReference type="ARBA" id="ARBA00034003"/>
    </source>
</evidence>
<dbReference type="InterPro" id="IPR050191">
    <property type="entry name" value="ATP-dep_DNA_ligase"/>
</dbReference>
<dbReference type="Pfam" id="PF01068">
    <property type="entry name" value="DNA_ligase_A_M"/>
    <property type="match status" value="1"/>
</dbReference>
<dbReference type="CDD" id="cd07906">
    <property type="entry name" value="Adenylation_DNA_ligase_LigD_LigC"/>
    <property type="match status" value="1"/>
</dbReference>
<organism evidence="7 8">
    <name type="scientific">Cellulomonas edaphi</name>
    <dbReference type="NCBI Taxonomy" id="3053468"/>
    <lineage>
        <taxon>Bacteria</taxon>
        <taxon>Bacillati</taxon>
        <taxon>Actinomycetota</taxon>
        <taxon>Actinomycetes</taxon>
        <taxon>Micrococcales</taxon>
        <taxon>Cellulomonadaceae</taxon>
        <taxon>Cellulomonas</taxon>
    </lineage>
</organism>
<protein>
    <recommendedName>
        <fullName evidence="2">DNA ligase (ATP)</fullName>
        <ecNumber evidence="2">6.5.1.1</ecNumber>
    </recommendedName>
</protein>
<dbReference type="InterPro" id="IPR012309">
    <property type="entry name" value="DNA_ligase_ATP-dep_C"/>
</dbReference>
<dbReference type="NCBIfam" id="TIGR02779">
    <property type="entry name" value="NHEJ_ligase_lig"/>
    <property type="match status" value="1"/>
</dbReference>
<proteinExistence type="inferred from homology"/>
<dbReference type="CDD" id="cd07971">
    <property type="entry name" value="OBF_DNA_ligase_LigD"/>
    <property type="match status" value="1"/>
</dbReference>
<keyword evidence="8" id="KW-1185">Reference proteome</keyword>